<evidence type="ECO:0000313" key="10">
    <source>
        <dbReference type="EMBL" id="CUH73938.1"/>
    </source>
</evidence>
<evidence type="ECO:0000313" key="11">
    <source>
        <dbReference type="Proteomes" id="UP000051086"/>
    </source>
</evidence>
<evidence type="ECO:0000256" key="2">
    <source>
        <dbReference type="ARBA" id="ARBA00010735"/>
    </source>
</evidence>
<evidence type="ECO:0000256" key="1">
    <source>
        <dbReference type="ARBA" id="ARBA00004651"/>
    </source>
</evidence>
<keyword evidence="11" id="KW-1185">Reference proteome</keyword>
<feature type="transmembrane region" description="Helical" evidence="8">
    <location>
        <begin position="100"/>
        <end position="121"/>
    </location>
</feature>
<comment type="subcellular location">
    <subcellularLocation>
        <location evidence="1">Cell membrane</location>
        <topology evidence="1">Multi-pass membrane protein</topology>
    </subcellularLocation>
</comment>
<reference evidence="9 11" key="1">
    <citation type="submission" date="2015-09" db="EMBL/GenBank/DDBJ databases">
        <authorList>
            <person name="Rodrigo-Torres L."/>
            <person name="Arahal D.R."/>
        </authorList>
    </citation>
    <scope>NUCLEOTIDE SEQUENCE [LARGE SCALE GENOMIC DNA]</scope>
    <source>
        <strain evidence="9 11">CECT 5118</strain>
    </source>
</reference>
<dbReference type="RefSeq" id="WP_058245067.1">
    <property type="nucleotide sequence ID" value="NZ_CYSB01000029.1"/>
</dbReference>
<dbReference type="EMBL" id="CYSC01000043">
    <property type="protein sequence ID" value="CUH73938.1"/>
    <property type="molecule type" value="Genomic_DNA"/>
</dbReference>
<name>A0A0P1FHZ2_9RHOB</name>
<evidence type="ECO:0000256" key="3">
    <source>
        <dbReference type="ARBA" id="ARBA00022448"/>
    </source>
</evidence>
<dbReference type="PANTHER" id="PTHR34979:SF1">
    <property type="entry name" value="INNER MEMBRANE PROTEIN YGAZ"/>
    <property type="match status" value="1"/>
</dbReference>
<evidence type="ECO:0000256" key="4">
    <source>
        <dbReference type="ARBA" id="ARBA00022475"/>
    </source>
</evidence>
<dbReference type="InterPro" id="IPR011606">
    <property type="entry name" value="Brnchd-chn_aa_trnsp_permease"/>
</dbReference>
<sequence>MRSSASPIRQGLTDGLPFIAVVIPFGMLFGVVSAEAGLNMFEALSFSVVVIAGAAQFTALQLLTEHVPTFLVLTSALAVNLRMAMYSASLTPHVGPAPLWQRAIIAYFTIDQSYACAIAAYERNPHWTTQDKVRYFFAAVVMICPLWYVATAAGAWVGSGIPDGLALDFAVPITFIAMTGPMLRTGAHRAAALMSVVLSLTFAFLPYNLGLLVAGLGAMITGAQVELWLERRTGTTPPTPQEAK</sequence>
<dbReference type="AlphaFoldDB" id="A0A0P1FHZ2"/>
<accession>A0A0P1FHZ2</accession>
<feature type="transmembrane region" description="Helical" evidence="8">
    <location>
        <begin position="190"/>
        <end position="209"/>
    </location>
</feature>
<proteinExistence type="inferred from homology"/>
<evidence type="ECO:0000313" key="9">
    <source>
        <dbReference type="EMBL" id="CUH67556.1"/>
    </source>
</evidence>
<dbReference type="Proteomes" id="UP000051086">
    <property type="component" value="Unassembled WGS sequence"/>
</dbReference>
<dbReference type="OrthoDB" id="3579489at2"/>
<dbReference type="Proteomes" id="UP000051887">
    <property type="component" value="Unassembled WGS sequence"/>
</dbReference>
<keyword evidence="6 8" id="KW-1133">Transmembrane helix</keyword>
<dbReference type="GO" id="GO:1903785">
    <property type="term" value="P:L-valine transmembrane transport"/>
    <property type="evidence" value="ECO:0007669"/>
    <property type="project" value="TreeGrafter"/>
</dbReference>
<protein>
    <submittedName>
        <fullName evidence="10">Inner membrane protein YgaZ</fullName>
    </submittedName>
</protein>
<keyword evidence="5 8" id="KW-0812">Transmembrane</keyword>
<evidence type="ECO:0000256" key="6">
    <source>
        <dbReference type="ARBA" id="ARBA00022989"/>
    </source>
</evidence>
<evidence type="ECO:0000256" key="5">
    <source>
        <dbReference type="ARBA" id="ARBA00022692"/>
    </source>
</evidence>
<dbReference type="PANTHER" id="PTHR34979">
    <property type="entry name" value="INNER MEMBRANE PROTEIN YGAZ"/>
    <property type="match status" value="1"/>
</dbReference>
<evidence type="ECO:0000256" key="8">
    <source>
        <dbReference type="SAM" id="Phobius"/>
    </source>
</evidence>
<keyword evidence="3" id="KW-0813">Transport</keyword>
<evidence type="ECO:0000313" key="12">
    <source>
        <dbReference type="Proteomes" id="UP000051887"/>
    </source>
</evidence>
<feature type="transmembrane region" description="Helical" evidence="8">
    <location>
        <begin position="12"/>
        <end position="32"/>
    </location>
</feature>
<gene>
    <name evidence="10" type="primary">ygaZ</name>
    <name evidence="9" type="ORF">TL5118_02240</name>
    <name evidence="10" type="ORF">TL5120_03755</name>
</gene>
<keyword evidence="4" id="KW-1003">Cell membrane</keyword>
<feature type="transmembrane region" description="Helical" evidence="8">
    <location>
        <begin position="164"/>
        <end position="183"/>
    </location>
</feature>
<dbReference type="Pfam" id="PF03591">
    <property type="entry name" value="AzlC"/>
    <property type="match status" value="1"/>
</dbReference>
<evidence type="ECO:0000256" key="7">
    <source>
        <dbReference type="ARBA" id="ARBA00023136"/>
    </source>
</evidence>
<organism evidence="10 12">
    <name type="scientific">Thalassovita autumnalis</name>
    <dbReference type="NCBI Taxonomy" id="2072972"/>
    <lineage>
        <taxon>Bacteria</taxon>
        <taxon>Pseudomonadati</taxon>
        <taxon>Pseudomonadota</taxon>
        <taxon>Alphaproteobacteria</taxon>
        <taxon>Rhodobacterales</taxon>
        <taxon>Roseobacteraceae</taxon>
        <taxon>Thalassovita</taxon>
    </lineage>
</organism>
<feature type="transmembrane region" description="Helical" evidence="8">
    <location>
        <begin position="44"/>
        <end position="63"/>
    </location>
</feature>
<feature type="transmembrane region" description="Helical" evidence="8">
    <location>
        <begin position="133"/>
        <end position="158"/>
    </location>
</feature>
<keyword evidence="7 8" id="KW-0472">Membrane</keyword>
<dbReference type="GO" id="GO:0005886">
    <property type="term" value="C:plasma membrane"/>
    <property type="evidence" value="ECO:0007669"/>
    <property type="project" value="UniProtKB-SubCell"/>
</dbReference>
<comment type="similarity">
    <text evidence="2">Belongs to the AzlC family.</text>
</comment>
<reference evidence="10 12" key="2">
    <citation type="submission" date="2015-09" db="EMBL/GenBank/DDBJ databases">
        <authorList>
            <consortium name="Swine Surveillance"/>
        </authorList>
    </citation>
    <scope>NUCLEOTIDE SEQUENCE [LARGE SCALE GENOMIC DNA]</scope>
    <source>
        <strain evidence="10 12">5120</strain>
    </source>
</reference>
<dbReference type="EMBL" id="CYSB01000029">
    <property type="protein sequence ID" value="CUH67556.1"/>
    <property type="molecule type" value="Genomic_DNA"/>
</dbReference>